<evidence type="ECO:0008006" key="3">
    <source>
        <dbReference type="Google" id="ProtNLM"/>
    </source>
</evidence>
<sequence>MNLRITGILTFITYLIITGLNADGHPLQSSGNTAEDNADSIAKVVAQKDIMDVLRQLKKKEKQSPAKVDTTVKTGKLLFSIIPAFGYTLSSGFIGSINVNSAFYSSNPKTTRISSITTNFIYTQYKQITVPLQANIWTKNNDYNILIDWRFFKYPQDTYGLGPNTEISNASKIDYSHLRLHQSVLKEIGTSFFIGVGYLFDRRWNIKEQDKNVDVQEYGLPPTSVSAGPVATLLYDSRKNSINPEQGFYTSIQFRSNMKRLKSTTNWQSLIVDIRKYINLPAGSQNTLAFWNYNWLTLSGKPPYLDLPSTGWDPTNNLGRGYIQGRFRSLNLLYLESEYRFAITRNGLLGGVVFGNAQSVSDYPSNNFTKVAPGGGLGLRIKVNKKSRANAAIDYGFGAKGSRGLFVSLGEVF</sequence>
<organism evidence="1 2">
    <name type="scientific">Dyadobacter sediminis</name>
    <dbReference type="NCBI Taxonomy" id="1493691"/>
    <lineage>
        <taxon>Bacteria</taxon>
        <taxon>Pseudomonadati</taxon>
        <taxon>Bacteroidota</taxon>
        <taxon>Cytophagia</taxon>
        <taxon>Cytophagales</taxon>
        <taxon>Spirosomataceae</taxon>
        <taxon>Dyadobacter</taxon>
    </lineage>
</organism>
<gene>
    <name evidence="1" type="ORF">FEM55_21275</name>
</gene>
<protein>
    <recommendedName>
        <fullName evidence="3">Bacterial surface antigen (D15) domain-containing protein</fullName>
    </recommendedName>
</protein>
<evidence type="ECO:0000313" key="1">
    <source>
        <dbReference type="EMBL" id="TLU90052.1"/>
    </source>
</evidence>
<keyword evidence="2" id="KW-1185">Reference proteome</keyword>
<comment type="caution">
    <text evidence="1">The sequence shown here is derived from an EMBL/GenBank/DDBJ whole genome shotgun (WGS) entry which is preliminary data.</text>
</comment>
<name>A0A5R9K8B2_9BACT</name>
<dbReference type="EMBL" id="VCEI01000029">
    <property type="protein sequence ID" value="TLU90052.1"/>
    <property type="molecule type" value="Genomic_DNA"/>
</dbReference>
<dbReference type="Gene3D" id="2.40.160.50">
    <property type="entry name" value="membrane protein fhac: a member of the omp85/tpsb transporter family"/>
    <property type="match status" value="1"/>
</dbReference>
<evidence type="ECO:0000313" key="2">
    <source>
        <dbReference type="Proteomes" id="UP000309788"/>
    </source>
</evidence>
<accession>A0A5R9K8B2</accession>
<dbReference type="Proteomes" id="UP000309788">
    <property type="component" value="Unassembled WGS sequence"/>
</dbReference>
<proteinExistence type="predicted"/>
<dbReference type="AlphaFoldDB" id="A0A5R9K8B2"/>
<dbReference type="RefSeq" id="WP_138283402.1">
    <property type="nucleotide sequence ID" value="NZ_BMGE01000006.1"/>
</dbReference>
<dbReference type="OrthoDB" id="621220at2"/>
<reference evidence="1 2" key="1">
    <citation type="submission" date="2019-05" db="EMBL/GenBank/DDBJ databases">
        <authorList>
            <person name="Qu J.-H."/>
        </authorList>
    </citation>
    <scope>NUCLEOTIDE SEQUENCE [LARGE SCALE GENOMIC DNA]</scope>
    <source>
        <strain evidence="1 2">Z12</strain>
    </source>
</reference>